<dbReference type="Pfam" id="PF17148">
    <property type="entry name" value="DUF5117"/>
    <property type="match status" value="1"/>
</dbReference>
<dbReference type="PANTHER" id="PTHR38478:SF1">
    <property type="entry name" value="ZINC DEPENDENT METALLOPROTEASE DOMAIN LIPOPROTEIN"/>
    <property type="match status" value="1"/>
</dbReference>
<proteinExistence type="predicted"/>
<evidence type="ECO:0000259" key="2">
    <source>
        <dbReference type="Pfam" id="PF17148"/>
    </source>
</evidence>
<dbReference type="Pfam" id="PF16313">
    <property type="entry name" value="DUF4953"/>
    <property type="match status" value="1"/>
</dbReference>
<dbReference type="EMBL" id="AP027268">
    <property type="protein sequence ID" value="BDW93301.1"/>
    <property type="molecule type" value="Genomic_DNA"/>
</dbReference>
<accession>A0AA48I055</accession>
<evidence type="ECO:0000313" key="4">
    <source>
        <dbReference type="Proteomes" id="UP001330184"/>
    </source>
</evidence>
<evidence type="ECO:0000313" key="3">
    <source>
        <dbReference type="EMBL" id="BDW93301.1"/>
    </source>
</evidence>
<feature type="domain" description="DUF5117" evidence="2">
    <location>
        <begin position="79"/>
        <end position="236"/>
    </location>
</feature>
<organism evidence="3 4">
    <name type="scientific">Flagellimonas marinaquae</name>
    <dbReference type="NCBI Taxonomy" id="254955"/>
    <lineage>
        <taxon>Bacteria</taxon>
        <taxon>Pseudomonadati</taxon>
        <taxon>Bacteroidota</taxon>
        <taxon>Flavobacteriia</taxon>
        <taxon>Flavobacteriales</taxon>
        <taxon>Flavobacteriaceae</taxon>
        <taxon>Flagellimonas</taxon>
    </lineage>
</organism>
<dbReference type="PANTHER" id="PTHR38478">
    <property type="entry name" value="PEPTIDASE M1A AND M12B"/>
    <property type="match status" value="1"/>
</dbReference>
<dbReference type="SUPFAM" id="SSF55486">
    <property type="entry name" value="Metalloproteases ('zincins'), catalytic domain"/>
    <property type="match status" value="1"/>
</dbReference>
<gene>
    <name evidence="3" type="ORF">MACH07_21330</name>
</gene>
<dbReference type="Proteomes" id="UP001330184">
    <property type="component" value="Chromosome"/>
</dbReference>
<protein>
    <recommendedName>
        <fullName evidence="5">DUF5117 domain-containing protein</fullName>
    </recommendedName>
</protein>
<feature type="domain" description="EcxA zinc-binding" evidence="1">
    <location>
        <begin position="370"/>
        <end position="676"/>
    </location>
</feature>
<evidence type="ECO:0000259" key="1">
    <source>
        <dbReference type="Pfam" id="PF16313"/>
    </source>
</evidence>
<reference evidence="3 4" key="1">
    <citation type="submission" date="2023-01" db="EMBL/GenBank/DDBJ databases">
        <title>Complete genome sequence of Muricauda aquimarina strain IFOP_LL357.</title>
        <authorList>
            <person name="Gajardo G."/>
            <person name="Ueki S."/>
            <person name="Maruyama F."/>
        </authorList>
    </citation>
    <scope>NUCLEOTIDE SEQUENCE [LARGE SCALE GENOMIC DNA]</scope>
    <source>
        <strain evidence="3 4">IFOP_LL357</strain>
    </source>
</reference>
<evidence type="ECO:0008006" key="5">
    <source>
        <dbReference type="Google" id="ProtNLM"/>
    </source>
</evidence>
<dbReference type="InterPro" id="IPR032534">
    <property type="entry name" value="EcxA_zinc-bd"/>
</dbReference>
<sequence>MKAIDMHVNHWSMKRIKSMGMLPFLFTLFFELAACPLMGQANNGIQARLENDRLFLDVQDELLDKPLLLVRYGKGYQQVVWSKQQEYLILKVPRVQSLVGTMIPVNQDYKIEGLILERFPIVDQDRLEDGYRVDATALFLSTEIKWYRNFVEETAVPGEGFVEKVFNLEGETIVQTRRTVDRNGNRKTIIADFSLFHLPEPMRPRLFDPRMGYFVEDIKEGGHLSGSISRWRLAKKDSTIYPSDPIKPITFYFGPKVPDTWKSYIKAGILEWLPAFEAAGFTNAIEVKELPEDITKGPRHSMERSMIKWEAYSGIRGAEDRASSTVDTYVDFRSGEILKADIVLASSYQNLSDNYFVRCAPLDKRAQHYPFPDDLLGELIQSVTAHEAGHAFGLRDGNYGEFAYPFEKMRDREWLKTMGHTPSAMTYARHNFIAQPEDSISPSLLIQRVGPMDSHQIQWGYMLIPGTNGPYEEIPELERIIKIQDTVPWYRFNLDQYKPIGPNNVNEVVDNNDPVRTANLGLKNLERVMELLPQVHEGRENSMHLERLYTKTVELWYHEMAFVMSLIGGFEIQLKTGVQEGGVYKPIDSNRQMEAMVFLGEHAFEVPDWLAAPEFSDRLYHTTNDDVLLEKQLTLLSETLGPFRMKRMELMERSTYKGMSKWLLAQLMNNLFKEMNRNSISICERRQKLQRAYIKLLVGAILEERRYDRPNARENTYLYSDYSKSLFLGELDGLKKQLMKALKRVGDKTTKAHLKLCLLEMDKVTRYK</sequence>
<dbReference type="AlphaFoldDB" id="A0AA48I055"/>
<keyword evidence="4" id="KW-1185">Reference proteome</keyword>
<dbReference type="InterPro" id="IPR033413">
    <property type="entry name" value="DUF5117"/>
</dbReference>
<name>A0AA48I055_9FLAO</name>